<keyword evidence="4" id="KW-0804">Transcription</keyword>
<dbReference type="GO" id="GO:0003677">
    <property type="term" value="F:DNA binding"/>
    <property type="evidence" value="ECO:0007669"/>
    <property type="project" value="UniProtKB-KW"/>
</dbReference>
<dbReference type="Gene3D" id="3.40.50.1360">
    <property type="match status" value="1"/>
</dbReference>
<sequence length="255" mass="27812">MELYAYERRRWLVDQARQVGRIDVAEVARELTVAKETVRRDLTALEAEGLLRRVHGGAIPVERLGFEGTLALRNTSRTDEKGRIADHAIGLVGTAESIYIDEGSTTQAFAERLTPRRPLTVVTNSLPIALVMAPREAVSVVLIGGRVRGKTLGTIDHWALRMLEDFVFDLSILGANGLTLERGATCPDAAVAAVKARAVGSSRRTVLLTDSSKLGSDSSYRFAQARDFSTIVTDRSANEGQIRRLRAIGIEAVMV</sequence>
<comment type="function">
    <text evidence="5">Repressor of the lactose catabolism operon. Galactose-6-phosphate is the inducer.</text>
</comment>
<evidence type="ECO:0000256" key="4">
    <source>
        <dbReference type="ARBA" id="ARBA00023163"/>
    </source>
</evidence>
<proteinExistence type="predicted"/>
<dbReference type="PANTHER" id="PTHR30363">
    <property type="entry name" value="HTH-TYPE TRANSCRIPTIONAL REGULATOR SRLR-RELATED"/>
    <property type="match status" value="1"/>
</dbReference>
<dbReference type="EMBL" id="JAJOMB010000021">
    <property type="protein sequence ID" value="MCD5315369.1"/>
    <property type="molecule type" value="Genomic_DNA"/>
</dbReference>
<dbReference type="InterPro" id="IPR001034">
    <property type="entry name" value="DeoR_HTH"/>
</dbReference>
<dbReference type="Proteomes" id="UP001138997">
    <property type="component" value="Unassembled WGS sequence"/>
</dbReference>
<dbReference type="PANTHER" id="PTHR30363:SF4">
    <property type="entry name" value="GLYCEROL-3-PHOSPHATE REGULON REPRESSOR"/>
    <property type="match status" value="1"/>
</dbReference>
<accession>A0A9X1SX28</accession>
<dbReference type="PROSITE" id="PS51000">
    <property type="entry name" value="HTH_DEOR_2"/>
    <property type="match status" value="1"/>
</dbReference>
<evidence type="ECO:0000256" key="1">
    <source>
        <dbReference type="ARBA" id="ARBA00021390"/>
    </source>
</evidence>
<evidence type="ECO:0000256" key="3">
    <source>
        <dbReference type="ARBA" id="ARBA00023015"/>
    </source>
</evidence>
<feature type="domain" description="HTH deoR-type" evidence="6">
    <location>
        <begin position="5"/>
        <end position="60"/>
    </location>
</feature>
<dbReference type="SMART" id="SM01134">
    <property type="entry name" value="DeoRC"/>
    <property type="match status" value="1"/>
</dbReference>
<dbReference type="Pfam" id="PF00455">
    <property type="entry name" value="DeoRC"/>
    <property type="match status" value="1"/>
</dbReference>
<evidence type="ECO:0000259" key="6">
    <source>
        <dbReference type="PROSITE" id="PS51000"/>
    </source>
</evidence>
<dbReference type="Pfam" id="PF08220">
    <property type="entry name" value="HTH_DeoR"/>
    <property type="match status" value="1"/>
</dbReference>
<dbReference type="InterPro" id="IPR050313">
    <property type="entry name" value="Carb_Metab_HTH_regulators"/>
</dbReference>
<reference evidence="7" key="1">
    <citation type="submission" date="2021-11" db="EMBL/GenBank/DDBJ databases">
        <title>Streptomyces corallinus and Kineosporia corallina sp. nov., two new coral-derived marine actinobacteria.</title>
        <authorList>
            <person name="Buangrab K."/>
            <person name="Sutthacheep M."/>
            <person name="Yeemin T."/>
            <person name="Harunari E."/>
            <person name="Igarashi Y."/>
            <person name="Sripreechasak P."/>
            <person name="Kanchanasin P."/>
            <person name="Tanasupawat S."/>
            <person name="Phongsopitanun W."/>
        </authorList>
    </citation>
    <scope>NUCLEOTIDE SEQUENCE</scope>
    <source>
        <strain evidence="7">JCM 31032</strain>
    </source>
</reference>
<evidence type="ECO:0000256" key="2">
    <source>
        <dbReference type="ARBA" id="ARBA00022491"/>
    </source>
</evidence>
<dbReference type="GO" id="GO:0003700">
    <property type="term" value="F:DNA-binding transcription factor activity"/>
    <property type="evidence" value="ECO:0007669"/>
    <property type="project" value="InterPro"/>
</dbReference>
<dbReference type="InterPro" id="IPR014036">
    <property type="entry name" value="DeoR-like_C"/>
</dbReference>
<evidence type="ECO:0000256" key="5">
    <source>
        <dbReference type="ARBA" id="ARBA00024937"/>
    </source>
</evidence>
<dbReference type="SUPFAM" id="SSF46785">
    <property type="entry name" value="Winged helix' DNA-binding domain"/>
    <property type="match status" value="1"/>
</dbReference>
<evidence type="ECO:0000313" key="8">
    <source>
        <dbReference type="Proteomes" id="UP001138997"/>
    </source>
</evidence>
<dbReference type="SUPFAM" id="SSF100950">
    <property type="entry name" value="NagB/RpiA/CoA transferase-like"/>
    <property type="match status" value="1"/>
</dbReference>
<dbReference type="SMART" id="SM00420">
    <property type="entry name" value="HTH_DEOR"/>
    <property type="match status" value="1"/>
</dbReference>
<dbReference type="InterPro" id="IPR036388">
    <property type="entry name" value="WH-like_DNA-bd_sf"/>
</dbReference>
<dbReference type="InterPro" id="IPR036390">
    <property type="entry name" value="WH_DNA-bd_sf"/>
</dbReference>
<keyword evidence="3" id="KW-0805">Transcription regulation</keyword>
<dbReference type="RefSeq" id="WP_231448172.1">
    <property type="nucleotide sequence ID" value="NZ_JAJOMB010000021.1"/>
</dbReference>
<keyword evidence="8" id="KW-1185">Reference proteome</keyword>
<keyword evidence="7" id="KW-0238">DNA-binding</keyword>
<protein>
    <recommendedName>
        <fullName evidence="1">Lactose phosphotransferase system repressor</fullName>
    </recommendedName>
</protein>
<evidence type="ECO:0000313" key="7">
    <source>
        <dbReference type="EMBL" id="MCD5315369.1"/>
    </source>
</evidence>
<name>A0A9X1SX28_9ACTN</name>
<dbReference type="PRINTS" id="PR00037">
    <property type="entry name" value="HTHLACR"/>
</dbReference>
<organism evidence="7 8">
    <name type="scientific">Kineosporia babensis</name>
    <dbReference type="NCBI Taxonomy" id="499548"/>
    <lineage>
        <taxon>Bacteria</taxon>
        <taxon>Bacillati</taxon>
        <taxon>Actinomycetota</taxon>
        <taxon>Actinomycetes</taxon>
        <taxon>Kineosporiales</taxon>
        <taxon>Kineosporiaceae</taxon>
        <taxon>Kineosporia</taxon>
    </lineage>
</organism>
<keyword evidence="2" id="KW-0678">Repressor</keyword>
<dbReference type="AlphaFoldDB" id="A0A9X1SX28"/>
<comment type="caution">
    <text evidence="7">The sequence shown here is derived from an EMBL/GenBank/DDBJ whole genome shotgun (WGS) entry which is preliminary data.</text>
</comment>
<dbReference type="Gene3D" id="1.10.10.10">
    <property type="entry name" value="Winged helix-like DNA-binding domain superfamily/Winged helix DNA-binding domain"/>
    <property type="match status" value="1"/>
</dbReference>
<gene>
    <name evidence="7" type="ORF">LR394_31165</name>
</gene>
<dbReference type="InterPro" id="IPR037171">
    <property type="entry name" value="NagB/RpiA_transferase-like"/>
</dbReference>